<keyword evidence="3" id="KW-1185">Reference proteome</keyword>
<evidence type="ECO:0000313" key="3">
    <source>
        <dbReference type="Proteomes" id="UP000190890"/>
    </source>
</evidence>
<dbReference type="PROSITE" id="PS51819">
    <property type="entry name" value="VOC"/>
    <property type="match status" value="1"/>
</dbReference>
<gene>
    <name evidence="2" type="ORF">CLPUN_34200</name>
</gene>
<evidence type="ECO:0000313" key="2">
    <source>
        <dbReference type="EMBL" id="OOM75179.1"/>
    </source>
</evidence>
<dbReference type="Pfam" id="PF00903">
    <property type="entry name" value="Glyoxalase"/>
    <property type="match status" value="1"/>
</dbReference>
<dbReference type="PANTHER" id="PTHR36503">
    <property type="entry name" value="BLR2520 PROTEIN"/>
    <property type="match status" value="1"/>
</dbReference>
<evidence type="ECO:0000259" key="1">
    <source>
        <dbReference type="PROSITE" id="PS51819"/>
    </source>
</evidence>
<comment type="caution">
    <text evidence="2">The sequence shown here is derived from an EMBL/GenBank/DDBJ whole genome shotgun (WGS) entry which is preliminary data.</text>
</comment>
<sequence length="130" mass="14881">MGILSNSVHTGLFVEDIEKMVTFYRDILGYETDWEGGQFVSFKVKDGGLFMFDRKQFAEAMNQPYYSPMGFNLTMQIGIGVPTKDDVDREYERLMKLGVKSLTGEPVTQPWGQRNFWIADPEGNYIEIGC</sequence>
<dbReference type="InterPro" id="IPR029068">
    <property type="entry name" value="Glyas_Bleomycin-R_OHBP_Dase"/>
</dbReference>
<dbReference type="AlphaFoldDB" id="A0A1S8TC47"/>
<name>A0A1S8TC47_9CLOT</name>
<dbReference type="Gene3D" id="3.10.180.10">
    <property type="entry name" value="2,3-Dihydroxybiphenyl 1,2-Dioxygenase, domain 1"/>
    <property type="match status" value="1"/>
</dbReference>
<dbReference type="OrthoDB" id="9815599at2"/>
<dbReference type="RefSeq" id="WP_077848447.1">
    <property type="nucleotide sequence ID" value="NZ_LZZM01000189.1"/>
</dbReference>
<feature type="domain" description="VOC" evidence="1">
    <location>
        <begin position="6"/>
        <end position="130"/>
    </location>
</feature>
<protein>
    <submittedName>
        <fullName evidence="2">Glyoxalase-like domain protein</fullName>
    </submittedName>
</protein>
<reference evidence="2 3" key="1">
    <citation type="submission" date="2016-05" db="EMBL/GenBank/DDBJ databases">
        <title>Microbial solvent formation.</title>
        <authorList>
            <person name="Poehlein A."/>
            <person name="Montoya Solano J.D."/>
            <person name="Flitsch S."/>
            <person name="Krabben P."/>
            <person name="Duerre P."/>
            <person name="Daniel R."/>
        </authorList>
    </citation>
    <scope>NUCLEOTIDE SEQUENCE [LARGE SCALE GENOMIC DNA]</scope>
    <source>
        <strain evidence="2 3">DSM 2619</strain>
    </source>
</reference>
<dbReference type="InterPro" id="IPR037523">
    <property type="entry name" value="VOC_core"/>
</dbReference>
<organism evidence="2 3">
    <name type="scientific">Clostridium puniceum</name>
    <dbReference type="NCBI Taxonomy" id="29367"/>
    <lineage>
        <taxon>Bacteria</taxon>
        <taxon>Bacillati</taxon>
        <taxon>Bacillota</taxon>
        <taxon>Clostridia</taxon>
        <taxon>Eubacteriales</taxon>
        <taxon>Clostridiaceae</taxon>
        <taxon>Clostridium</taxon>
    </lineage>
</organism>
<dbReference type="Proteomes" id="UP000190890">
    <property type="component" value="Unassembled WGS sequence"/>
</dbReference>
<dbReference type="EMBL" id="LZZM01000189">
    <property type="protein sequence ID" value="OOM75179.1"/>
    <property type="molecule type" value="Genomic_DNA"/>
</dbReference>
<dbReference type="SUPFAM" id="SSF54593">
    <property type="entry name" value="Glyoxalase/Bleomycin resistance protein/Dihydroxybiphenyl dioxygenase"/>
    <property type="match status" value="1"/>
</dbReference>
<proteinExistence type="predicted"/>
<dbReference type="STRING" id="29367.CLPUN_34200"/>
<accession>A0A1S8TC47</accession>
<dbReference type="InterPro" id="IPR004360">
    <property type="entry name" value="Glyas_Fos-R_dOase_dom"/>
</dbReference>
<dbReference type="PANTHER" id="PTHR36503:SF3">
    <property type="entry name" value="BLR0126 PROTEIN"/>
    <property type="match status" value="1"/>
</dbReference>